<keyword evidence="3" id="KW-1185">Reference proteome</keyword>
<name>A0ABV2NC30_9HYPH</name>
<evidence type="ECO:0000313" key="3">
    <source>
        <dbReference type="Proteomes" id="UP001549119"/>
    </source>
</evidence>
<dbReference type="InterPro" id="IPR012495">
    <property type="entry name" value="TadE-like_dom"/>
</dbReference>
<dbReference type="RefSeq" id="WP_070998433.1">
    <property type="nucleotide sequence ID" value="NZ_JBEPNV010000001.1"/>
</dbReference>
<dbReference type="Proteomes" id="UP001549119">
    <property type="component" value="Unassembled WGS sequence"/>
</dbReference>
<comment type="caution">
    <text evidence="2">The sequence shown here is derived from an EMBL/GenBank/DDBJ whole genome shotgun (WGS) entry which is preliminary data.</text>
</comment>
<organism evidence="2 3">
    <name type="scientific">Methylobacterium radiotolerans</name>
    <dbReference type="NCBI Taxonomy" id="31998"/>
    <lineage>
        <taxon>Bacteria</taxon>
        <taxon>Pseudomonadati</taxon>
        <taxon>Pseudomonadota</taxon>
        <taxon>Alphaproteobacteria</taxon>
        <taxon>Hyphomicrobiales</taxon>
        <taxon>Methylobacteriaceae</taxon>
        <taxon>Methylobacterium</taxon>
    </lineage>
</organism>
<dbReference type="Pfam" id="PF07811">
    <property type="entry name" value="TadE"/>
    <property type="match status" value="1"/>
</dbReference>
<evidence type="ECO:0000313" key="2">
    <source>
        <dbReference type="EMBL" id="MET3864042.1"/>
    </source>
</evidence>
<proteinExistence type="predicted"/>
<feature type="domain" description="TadE-like" evidence="1">
    <location>
        <begin position="27"/>
        <end position="69"/>
    </location>
</feature>
<dbReference type="EMBL" id="JBEPNW010000002">
    <property type="protein sequence ID" value="MET3864042.1"/>
    <property type="molecule type" value="Genomic_DNA"/>
</dbReference>
<reference evidence="2 3" key="1">
    <citation type="submission" date="2024-06" db="EMBL/GenBank/DDBJ databases">
        <title>Genomics of switchgrass bacterial isolates.</title>
        <authorList>
            <person name="Shade A."/>
        </authorList>
    </citation>
    <scope>NUCLEOTIDE SEQUENCE [LARGE SCALE GENOMIC DNA]</scope>
    <source>
        <strain evidence="2 3">PvP084</strain>
    </source>
</reference>
<accession>A0ABV2NC30</accession>
<sequence>MSTAIRAAWRSLVIRELASRYAQARDGATAVEFALVALPFFALVGACLENGIVFWEQEILQQAVSDASRQIYTGAFQTTNAGTTDTATLMSRFRTAICTQPNGTPRVTIFTCANVRVSVTKVADYDSANPVSPVAANASGASDWNPNFAGYACAGNSAIVVVQAAVDIPVFFPLLGAGVPNLPNKRRVLQAATVFKVEPYTAPSGCS</sequence>
<evidence type="ECO:0000259" key="1">
    <source>
        <dbReference type="Pfam" id="PF07811"/>
    </source>
</evidence>
<protein>
    <submittedName>
        <fullName evidence="2">Flp pilus assembly protein TadG</fullName>
    </submittedName>
</protein>
<gene>
    <name evidence="2" type="ORF">ABIC20_001351</name>
</gene>